<keyword evidence="8" id="KW-1278">Translocase</keyword>
<dbReference type="Gene3D" id="3.40.50.300">
    <property type="entry name" value="P-loop containing nucleotide triphosphate hydrolases"/>
    <property type="match status" value="2"/>
</dbReference>
<dbReference type="GO" id="GO:0016887">
    <property type="term" value="F:ATP hydrolysis activity"/>
    <property type="evidence" value="ECO:0007669"/>
    <property type="project" value="InterPro"/>
</dbReference>
<feature type="domain" description="ABC transporter" evidence="10">
    <location>
        <begin position="20"/>
        <end position="255"/>
    </location>
</feature>
<dbReference type="SMART" id="SM00382">
    <property type="entry name" value="AAA"/>
    <property type="match status" value="2"/>
</dbReference>
<keyword evidence="2" id="KW-0813">Transport</keyword>
<dbReference type="Proteomes" id="UP000007838">
    <property type="component" value="Chromosome"/>
</dbReference>
<dbReference type="GO" id="GO:0005524">
    <property type="term" value="F:ATP binding"/>
    <property type="evidence" value="ECO:0007669"/>
    <property type="project" value="UniProtKB-KW"/>
</dbReference>
<protein>
    <submittedName>
        <fullName evidence="11">Ribose import ATP-binding protein RbsA 2</fullName>
    </submittedName>
</protein>
<sequence length="519" mass="56749">MMKCGYRHSRRSAMSRTPVLEMRNIAKTFGHFHALKGVDLTVYPGEIHALMGENGAGKSTLMKILAGAYTATSGEILIDGQPFHIKGPKDALAAGITLIYQEMQLAPNLTVAENIFLGSELSRAGLVQRKEMAAQAQAVIDRLGAHFKATDLVMRLTIAEQQQVEIARALHRNSRILVMDEPTAALSSRETHRLFELILRLREEGMAIIYISHRMAEVYELSDRVSVLRDGQYVGSLTRDKLNASELVKMMVGRPLSDLFNKERDIPLGSPRLNVHHLTDGKKVLPCSLQVRSGEIVGLAGLVGAGRSELAQLIFGARKATGGMIEVDGEPVVIHSPRAAIDNGIGFLTENRKEQGLFLELAAQENITMATLERDATFGMLNRKKAQTISDDAIALLNIRVPHSQVRAGGLSGGNQQKLLISRWVAIGPRILILDEPTRGVDVGAKSEIYRIMNQMARKGVAILMISSELPEIVGMSDRVYVMREGSIAGELHGAEISQENIMTLATGVNDSHHQAVQL</sequence>
<evidence type="ECO:0000256" key="8">
    <source>
        <dbReference type="ARBA" id="ARBA00022967"/>
    </source>
</evidence>
<evidence type="ECO:0000259" key="10">
    <source>
        <dbReference type="PROSITE" id="PS50893"/>
    </source>
</evidence>
<evidence type="ECO:0000256" key="7">
    <source>
        <dbReference type="ARBA" id="ARBA00022840"/>
    </source>
</evidence>
<comment type="subcellular location">
    <subcellularLocation>
        <location evidence="1">Cell inner membrane</location>
        <topology evidence="1">Peripheral membrane protein</topology>
    </subcellularLocation>
</comment>
<keyword evidence="5" id="KW-0677">Repeat</keyword>
<keyword evidence="3" id="KW-1003">Cell membrane</keyword>
<dbReference type="CDD" id="cd03216">
    <property type="entry name" value="ABC_Carb_Monos_I"/>
    <property type="match status" value="1"/>
</dbReference>
<feature type="domain" description="ABC transporter" evidence="10">
    <location>
        <begin position="268"/>
        <end position="510"/>
    </location>
</feature>
<dbReference type="CDD" id="cd03215">
    <property type="entry name" value="ABC_Carb_Monos_II"/>
    <property type="match status" value="1"/>
</dbReference>
<dbReference type="PANTHER" id="PTHR43790">
    <property type="entry name" value="CARBOHYDRATE TRANSPORT ATP-BINDING PROTEIN MG119-RELATED"/>
    <property type="match status" value="1"/>
</dbReference>
<dbReference type="STRING" id="299767.GCA_900068845_01937"/>
<dbReference type="EMBL" id="CP002886">
    <property type="protein sequence ID" value="AEW71745.1"/>
    <property type="molecule type" value="Genomic_DNA"/>
</dbReference>
<accession>G8LIC1</accession>
<keyword evidence="4" id="KW-0762">Sugar transport</keyword>
<evidence type="ECO:0000256" key="4">
    <source>
        <dbReference type="ARBA" id="ARBA00022597"/>
    </source>
</evidence>
<dbReference type="GO" id="GO:0005886">
    <property type="term" value="C:plasma membrane"/>
    <property type="evidence" value="ECO:0007669"/>
    <property type="project" value="UniProtKB-SubCell"/>
</dbReference>
<dbReference type="PROSITE" id="PS00211">
    <property type="entry name" value="ABC_TRANSPORTER_1"/>
    <property type="match status" value="1"/>
</dbReference>
<proteinExistence type="predicted"/>
<dbReference type="InterPro" id="IPR003439">
    <property type="entry name" value="ABC_transporter-like_ATP-bd"/>
</dbReference>
<dbReference type="Pfam" id="PF00005">
    <property type="entry name" value="ABC_tran"/>
    <property type="match status" value="2"/>
</dbReference>
<dbReference type="InterPro" id="IPR017871">
    <property type="entry name" value="ABC_transporter-like_CS"/>
</dbReference>
<evidence type="ECO:0000256" key="3">
    <source>
        <dbReference type="ARBA" id="ARBA00022475"/>
    </source>
</evidence>
<keyword evidence="7 11" id="KW-0067">ATP-binding</keyword>
<dbReference type="SUPFAM" id="SSF52540">
    <property type="entry name" value="P-loop containing nucleoside triphosphate hydrolases"/>
    <property type="match status" value="2"/>
</dbReference>
<dbReference type="AlphaFoldDB" id="G8LIC1"/>
<gene>
    <name evidence="11" type="primary">rbsA2</name>
    <name evidence="11" type="ORF">EcWSU1_00305</name>
</gene>
<dbReference type="eggNOG" id="COG1129">
    <property type="taxonomic scope" value="Bacteria"/>
</dbReference>
<dbReference type="HOGENOM" id="CLU_000604_92_2_6"/>
<keyword evidence="9" id="KW-0472">Membrane</keyword>
<dbReference type="InterPro" id="IPR003593">
    <property type="entry name" value="AAA+_ATPase"/>
</dbReference>
<keyword evidence="6" id="KW-0547">Nucleotide-binding</keyword>
<evidence type="ECO:0000256" key="2">
    <source>
        <dbReference type="ARBA" id="ARBA00022448"/>
    </source>
</evidence>
<evidence type="ECO:0000313" key="12">
    <source>
        <dbReference type="Proteomes" id="UP000007838"/>
    </source>
</evidence>
<evidence type="ECO:0000256" key="6">
    <source>
        <dbReference type="ARBA" id="ARBA00022741"/>
    </source>
</evidence>
<dbReference type="PANTHER" id="PTHR43790:SF3">
    <property type="entry name" value="D-ALLOSE IMPORT ATP-BINDING PROTEIN ALSA-RELATED"/>
    <property type="match status" value="1"/>
</dbReference>
<name>G8LIC1_9ENTR</name>
<organism evidence="11 12">
    <name type="scientific">Enterobacter ludwigii</name>
    <dbReference type="NCBI Taxonomy" id="299767"/>
    <lineage>
        <taxon>Bacteria</taxon>
        <taxon>Pseudomonadati</taxon>
        <taxon>Pseudomonadota</taxon>
        <taxon>Gammaproteobacteria</taxon>
        <taxon>Enterobacterales</taxon>
        <taxon>Enterobacteriaceae</taxon>
        <taxon>Enterobacter</taxon>
        <taxon>Enterobacter cloacae complex</taxon>
    </lineage>
</organism>
<dbReference type="PROSITE" id="PS50893">
    <property type="entry name" value="ABC_TRANSPORTER_2"/>
    <property type="match status" value="2"/>
</dbReference>
<dbReference type="KEGG" id="eec:EcWSU1_00305"/>
<dbReference type="InterPro" id="IPR050107">
    <property type="entry name" value="ABC_carbohydrate_import_ATPase"/>
</dbReference>
<evidence type="ECO:0000256" key="5">
    <source>
        <dbReference type="ARBA" id="ARBA00022737"/>
    </source>
</evidence>
<dbReference type="FunFam" id="3.40.50.300:FF:000127">
    <property type="entry name" value="Ribose import ATP-binding protein RbsA"/>
    <property type="match status" value="1"/>
</dbReference>
<evidence type="ECO:0000256" key="9">
    <source>
        <dbReference type="ARBA" id="ARBA00023136"/>
    </source>
</evidence>
<evidence type="ECO:0000256" key="1">
    <source>
        <dbReference type="ARBA" id="ARBA00004417"/>
    </source>
</evidence>
<dbReference type="InterPro" id="IPR027417">
    <property type="entry name" value="P-loop_NTPase"/>
</dbReference>
<reference evidence="11 12" key="1">
    <citation type="journal article" date="2011" name="Stand. Genomic Sci.">
        <title>Complete genome of the onion pathogen Enterobacter cloacae EcWSU1.</title>
        <authorList>
            <person name="Humann J.L."/>
            <person name="Wildung M."/>
            <person name="Cheng C.H."/>
            <person name="Lee T."/>
            <person name="Stewart J.E."/>
            <person name="Drew J.C."/>
            <person name="Triplett E.W."/>
            <person name="Main D."/>
            <person name="Schroeder B.K."/>
        </authorList>
    </citation>
    <scope>NUCLEOTIDE SEQUENCE [LARGE SCALE GENOMIC DNA]</scope>
    <source>
        <strain evidence="11 12">EcWSU1</strain>
    </source>
</reference>
<evidence type="ECO:0000313" key="11">
    <source>
        <dbReference type="EMBL" id="AEW71745.1"/>
    </source>
</evidence>